<evidence type="ECO:0000256" key="1">
    <source>
        <dbReference type="SAM" id="SignalP"/>
    </source>
</evidence>
<keyword evidence="1" id="KW-0732">Signal</keyword>
<dbReference type="RefSeq" id="WP_322608136.1">
    <property type="nucleotide sequence ID" value="NZ_JARVCO010000007.1"/>
</dbReference>
<sequence>MKALRSMHVPGISILLVFASTFASYAAGLTNGGNHTGTITTNDVTDTWTFSADAGDAIILRIGEITTSYGLFSPWIRLYGPGGALIEGNAAATDARISYAATTGGVYSVVVENFDPGGAGTYKLRYANAGQSFAVPAGDEGGALTNGENHSGAIGLADLDMWTFRADAGDTVRLRIAEVSTDLGAFSPWIQLYGPDGSLIEQDTNSSDAEVVHAATIGGVYTVLVENYASAGAGTYKLRYANTGESFTVPAGDEGGALTNGANHIGITELADLDLWTFSADVGDSIILRIGEVSTELGSFSPWILLYGPDGSVIAQDANSSDAQIVHSALTGGVYTVVVENYISGGAGSYNLRYANIGKSFAVPSGDEGGALTNGANHVGITELADVDLWTFSADVGDSIILRAGEVSTELVAFSPWLRLYGPDGSFIKHSTSSSDAEITHSAMTGGVYSVVVENYVSGGAGTYNLRYANAGYSFVVPVGDDGGSLAADTFPEGVVELGDLDLFEFAACAGDPIQLDCIELSDPGVMTISLNLYDPEGVLLDADTGSSEANIPMLAAPSAGTYTILVSSYNGGGNGTYRLEHNGLQDGIRLCSAEVTEMDEMVFGVGAEPGSTNVLWAATNLVSGLWEPTATNFADSAGFIVLYNRLEVSEKQRFFKLEQH</sequence>
<dbReference type="Gene3D" id="2.60.120.380">
    <property type="match status" value="5"/>
</dbReference>
<comment type="caution">
    <text evidence="2">The sequence shown here is derived from an EMBL/GenBank/DDBJ whole genome shotgun (WGS) entry which is preliminary data.</text>
</comment>
<dbReference type="Proteomes" id="UP001290861">
    <property type="component" value="Unassembled WGS sequence"/>
</dbReference>
<name>A0ABU5MVU0_9BACT</name>
<feature type="chain" id="PRO_5046236844" description="Pre-peptidase C-terminal domain-containing protein" evidence="1">
    <location>
        <begin position="27"/>
        <end position="661"/>
    </location>
</feature>
<feature type="signal peptide" evidence="1">
    <location>
        <begin position="1"/>
        <end position="26"/>
    </location>
</feature>
<evidence type="ECO:0008006" key="4">
    <source>
        <dbReference type="Google" id="ProtNLM"/>
    </source>
</evidence>
<proteinExistence type="predicted"/>
<dbReference type="EMBL" id="JARVCO010000007">
    <property type="protein sequence ID" value="MDZ8118339.1"/>
    <property type="molecule type" value="Genomic_DNA"/>
</dbReference>
<reference evidence="2 3" key="1">
    <citation type="journal article" date="2024" name="Appl. Environ. Microbiol.">
        <title>Pontiella agarivorans sp. nov., a novel marine anaerobic bacterium capable of degrading macroalgal polysaccharides and fixing nitrogen.</title>
        <authorList>
            <person name="Liu N."/>
            <person name="Kivenson V."/>
            <person name="Peng X."/>
            <person name="Cui Z."/>
            <person name="Lankiewicz T.S."/>
            <person name="Gosselin K.M."/>
            <person name="English C.J."/>
            <person name="Blair E.M."/>
            <person name="O'Malley M.A."/>
            <person name="Valentine D.L."/>
        </authorList>
    </citation>
    <scope>NUCLEOTIDE SEQUENCE [LARGE SCALE GENOMIC DNA]</scope>
    <source>
        <strain evidence="2 3">NLcol2</strain>
    </source>
</reference>
<protein>
    <recommendedName>
        <fullName evidence="4">Pre-peptidase C-terminal domain-containing protein</fullName>
    </recommendedName>
</protein>
<evidence type="ECO:0000313" key="2">
    <source>
        <dbReference type="EMBL" id="MDZ8118339.1"/>
    </source>
</evidence>
<evidence type="ECO:0000313" key="3">
    <source>
        <dbReference type="Proteomes" id="UP001290861"/>
    </source>
</evidence>
<keyword evidence="3" id="KW-1185">Reference proteome</keyword>
<accession>A0ABU5MVU0</accession>
<organism evidence="2 3">
    <name type="scientific">Pontiella agarivorans</name>
    <dbReference type="NCBI Taxonomy" id="3038953"/>
    <lineage>
        <taxon>Bacteria</taxon>
        <taxon>Pseudomonadati</taxon>
        <taxon>Kiritimatiellota</taxon>
        <taxon>Kiritimatiellia</taxon>
        <taxon>Kiritimatiellales</taxon>
        <taxon>Pontiellaceae</taxon>
        <taxon>Pontiella</taxon>
    </lineage>
</organism>
<gene>
    <name evidence="2" type="ORF">P9H32_06815</name>
</gene>